<organism evidence="2 3">
    <name type="scientific">Dubosiella newyorkensis</name>
    <dbReference type="NCBI Taxonomy" id="1862672"/>
    <lineage>
        <taxon>Bacteria</taxon>
        <taxon>Bacillati</taxon>
        <taxon>Bacillota</taxon>
        <taxon>Erysipelotrichia</taxon>
        <taxon>Erysipelotrichales</taxon>
        <taxon>Erysipelotrichaceae</taxon>
        <taxon>Dubosiella</taxon>
    </lineage>
</organism>
<keyword evidence="1" id="KW-0812">Transmembrane</keyword>
<dbReference type="STRING" id="1862672.BO225_02365"/>
<dbReference type="Proteomes" id="UP000186705">
    <property type="component" value="Unassembled WGS sequence"/>
</dbReference>
<keyword evidence="1" id="KW-1133">Transmembrane helix</keyword>
<dbReference type="RefSeq" id="WP_076340677.1">
    <property type="nucleotide sequence ID" value="NZ_CAJTMI010000012.1"/>
</dbReference>
<feature type="transmembrane region" description="Helical" evidence="1">
    <location>
        <begin position="65"/>
        <end position="87"/>
    </location>
</feature>
<evidence type="ECO:0000313" key="3">
    <source>
        <dbReference type="Proteomes" id="UP000186705"/>
    </source>
</evidence>
<proteinExistence type="predicted"/>
<name>A0A1U7NPZ3_9FIRM</name>
<feature type="transmembrane region" description="Helical" evidence="1">
    <location>
        <begin position="28"/>
        <end position="45"/>
    </location>
</feature>
<dbReference type="OrthoDB" id="1768594at2"/>
<dbReference type="EMBL" id="MPKA01000044">
    <property type="protein sequence ID" value="OLU47704.1"/>
    <property type="molecule type" value="Genomic_DNA"/>
</dbReference>
<sequence length="108" mass="12331">MKLSKREREALALSIQQENEMLKRVGKIIRNSFVALAVFLLLFYWGYSEIHDVFFPNLSASGHQVIKWIGIIGSIASLAMLIFSLTARHYGKKNVLKKIDKYQGRTSS</sequence>
<gene>
    <name evidence="2" type="ORF">BO225_02365</name>
</gene>
<comment type="caution">
    <text evidence="2">The sequence shown here is derived from an EMBL/GenBank/DDBJ whole genome shotgun (WGS) entry which is preliminary data.</text>
</comment>
<evidence type="ECO:0000256" key="1">
    <source>
        <dbReference type="SAM" id="Phobius"/>
    </source>
</evidence>
<protein>
    <submittedName>
        <fullName evidence="2">Uncharacterized protein</fullName>
    </submittedName>
</protein>
<accession>A0A1U7NPZ3</accession>
<dbReference type="AlphaFoldDB" id="A0A1U7NPZ3"/>
<reference evidence="2 3" key="1">
    <citation type="submission" date="2016-11" db="EMBL/GenBank/DDBJ databases">
        <title>Description of two novel members of the family Erysipelotrichaceae: Ileibacterium lipovorans gen. nov., sp. nov. and Dubosiella newyorkensis, gen. nov., sp. nov.</title>
        <authorList>
            <person name="Cox L.M."/>
            <person name="Sohn J."/>
            <person name="Tyrrell K.L."/>
            <person name="Citron D.M."/>
            <person name="Lawson P.A."/>
            <person name="Patel N.B."/>
            <person name="Iizumi T."/>
            <person name="Perez-Perez G.I."/>
            <person name="Goldstein E.J."/>
            <person name="Blaser M.J."/>
        </authorList>
    </citation>
    <scope>NUCLEOTIDE SEQUENCE [LARGE SCALE GENOMIC DNA]</scope>
    <source>
        <strain evidence="2 3">NYU-BL-A4</strain>
    </source>
</reference>
<keyword evidence="3" id="KW-1185">Reference proteome</keyword>
<evidence type="ECO:0000313" key="2">
    <source>
        <dbReference type="EMBL" id="OLU47704.1"/>
    </source>
</evidence>
<keyword evidence="1" id="KW-0472">Membrane</keyword>
<dbReference type="GeneID" id="78274791"/>